<sequence>MRTNPESQSGAVDPDRVLVDVQRIEAVAAFYRRASLVVKAAADDMRAHTFGSWSPGETYRPMADRYAAMGAMLAQRLTSQAAAAAELSECLFRGVERFDNADDECAAGIRRSVDVVAAEGVSPHGSVPGAR</sequence>
<dbReference type="EMBL" id="BANR01000006">
    <property type="protein sequence ID" value="GAC48710.1"/>
    <property type="molecule type" value="Genomic_DNA"/>
</dbReference>
<dbReference type="InterPro" id="IPR022536">
    <property type="entry name" value="EspC"/>
</dbReference>
<dbReference type="Proteomes" id="UP000010988">
    <property type="component" value="Unassembled WGS sequence"/>
</dbReference>
<evidence type="ECO:0000313" key="2">
    <source>
        <dbReference type="Proteomes" id="UP000010988"/>
    </source>
</evidence>
<proteinExistence type="predicted"/>
<gene>
    <name evidence="1" type="ORF">GOACH_06_02070</name>
</gene>
<organism evidence="1 2">
    <name type="scientific">Gordonia aichiensis NBRC 108223</name>
    <dbReference type="NCBI Taxonomy" id="1220583"/>
    <lineage>
        <taxon>Bacteria</taxon>
        <taxon>Bacillati</taxon>
        <taxon>Actinomycetota</taxon>
        <taxon>Actinomycetes</taxon>
        <taxon>Mycobacteriales</taxon>
        <taxon>Gordoniaceae</taxon>
        <taxon>Gordonia</taxon>
    </lineage>
</organism>
<evidence type="ECO:0000313" key="1">
    <source>
        <dbReference type="EMBL" id="GAC48710.1"/>
    </source>
</evidence>
<dbReference type="Pfam" id="PF10824">
    <property type="entry name" value="T7SS_ESX_EspC"/>
    <property type="match status" value="1"/>
</dbReference>
<dbReference type="AlphaFoldDB" id="L7KIK0"/>
<dbReference type="RefSeq" id="WP_005174173.1">
    <property type="nucleotide sequence ID" value="NZ_BANR01000006.1"/>
</dbReference>
<name>L7KIK0_9ACTN</name>
<dbReference type="STRING" id="1220583.GOACH_06_02070"/>
<dbReference type="eggNOG" id="ENOG5031W12">
    <property type="taxonomic scope" value="Bacteria"/>
</dbReference>
<accession>L7KIK0</accession>
<dbReference type="GO" id="GO:0009306">
    <property type="term" value="P:protein secretion"/>
    <property type="evidence" value="ECO:0007669"/>
    <property type="project" value="InterPro"/>
</dbReference>
<keyword evidence="2" id="KW-1185">Reference proteome</keyword>
<reference evidence="1 2" key="1">
    <citation type="submission" date="2012-12" db="EMBL/GenBank/DDBJ databases">
        <title>Whole genome shotgun sequence of Gordonia aichiensis NBRC 108223.</title>
        <authorList>
            <person name="Isaki-Nakamura S."/>
            <person name="Hosoyama A."/>
            <person name="Tsuchikane K."/>
            <person name="Ando Y."/>
            <person name="Baba S."/>
            <person name="Ohji S."/>
            <person name="Hamada M."/>
            <person name="Tamura T."/>
            <person name="Yamazoe A."/>
            <person name="Yamazaki S."/>
            <person name="Fujita N."/>
        </authorList>
    </citation>
    <scope>NUCLEOTIDE SEQUENCE [LARGE SCALE GENOMIC DNA]</scope>
    <source>
        <strain evidence="1 2">NBRC 108223</strain>
    </source>
</reference>
<dbReference type="OrthoDB" id="4376709at2"/>
<comment type="caution">
    <text evidence="1">The sequence shown here is derived from an EMBL/GenBank/DDBJ whole genome shotgun (WGS) entry which is preliminary data.</text>
</comment>
<protein>
    <submittedName>
        <fullName evidence="1">Uncharacterized protein</fullName>
    </submittedName>
</protein>